<evidence type="ECO:0000259" key="2">
    <source>
        <dbReference type="PROSITE" id="PS50093"/>
    </source>
</evidence>
<dbReference type="SUPFAM" id="SSF49299">
    <property type="entry name" value="PKD domain"/>
    <property type="match status" value="2"/>
</dbReference>
<proteinExistence type="predicted"/>
<comment type="caution">
    <text evidence="3">The sequence shown here is derived from an EMBL/GenBank/DDBJ whole genome shotgun (WGS) entry which is preliminary data.</text>
</comment>
<feature type="domain" description="PKD" evidence="2">
    <location>
        <begin position="227"/>
        <end position="308"/>
    </location>
</feature>
<keyword evidence="1" id="KW-0732">Signal</keyword>
<dbReference type="InterPro" id="IPR013783">
    <property type="entry name" value="Ig-like_fold"/>
</dbReference>
<name>A0A7C6EHD9_UNCW3</name>
<dbReference type="AlphaFoldDB" id="A0A7C6EHD9"/>
<dbReference type="Gene3D" id="2.60.40.10">
    <property type="entry name" value="Immunoglobulins"/>
    <property type="match status" value="3"/>
</dbReference>
<evidence type="ECO:0000313" key="3">
    <source>
        <dbReference type="EMBL" id="HHS62242.1"/>
    </source>
</evidence>
<organism evidence="3">
    <name type="scientific">candidate division WOR-3 bacterium</name>
    <dbReference type="NCBI Taxonomy" id="2052148"/>
    <lineage>
        <taxon>Bacteria</taxon>
        <taxon>Bacteria division WOR-3</taxon>
    </lineage>
</organism>
<dbReference type="InterPro" id="IPR000601">
    <property type="entry name" value="PKD_dom"/>
</dbReference>
<feature type="signal peptide" evidence="1">
    <location>
        <begin position="1"/>
        <end position="21"/>
    </location>
</feature>
<gene>
    <name evidence="3" type="ORF">ENV70_01320</name>
</gene>
<dbReference type="InterPro" id="IPR035986">
    <property type="entry name" value="PKD_dom_sf"/>
</dbReference>
<feature type="domain" description="PKD" evidence="2">
    <location>
        <begin position="332"/>
        <end position="408"/>
    </location>
</feature>
<sequence length="420" mass="46336">MRIYHYFIFFFSLMLLVNCGAKQNSPPDTPLIPSGPQYGFEDSIYTFSTSTSDPDQDDIAIRFYFSDDDTSQWGSYIKSGDTSTISHTFNDTGRYYISAQAKDVNGNYSNWSSALSIRILLAGANNYPEPPSKPSGPSSGKPDSFYTLSSSAFDPDGDSISIRFSWGDGDTSNWSNFVPGNQIVVDSHFWDSTGIYYIKAQAKDIYGALSSWSGIKAINIVLNYPPNTPSKPAGPNSGYVNIMYTFKSSGTDPENDSIAIRFSWGDGNTSDWSPYIKSGDTTSMAHSWQNPGSYTVRAQAKDIKGAISDWSDELRISISQIFNNPPNKPSAPSGPSIGFEESTYVFSSIAFDPDGDSVAIRFAWDDGDTSAWSNYFPGGDSIRASHYWSLWGTYYITAQAKDKWGAVSEWSDSAEIYIRQ</sequence>
<protein>
    <recommendedName>
        <fullName evidence="2">PKD domain-containing protein</fullName>
    </recommendedName>
</protein>
<dbReference type="EMBL" id="DTHJ01000027">
    <property type="protein sequence ID" value="HHS62242.1"/>
    <property type="molecule type" value="Genomic_DNA"/>
</dbReference>
<dbReference type="Pfam" id="PF00801">
    <property type="entry name" value="PKD"/>
    <property type="match status" value="1"/>
</dbReference>
<dbReference type="PROSITE" id="PS50093">
    <property type="entry name" value="PKD"/>
    <property type="match status" value="2"/>
</dbReference>
<reference evidence="3" key="1">
    <citation type="journal article" date="2020" name="mSystems">
        <title>Genome- and Community-Level Interaction Insights into Carbon Utilization and Element Cycling Functions of Hydrothermarchaeota in Hydrothermal Sediment.</title>
        <authorList>
            <person name="Zhou Z."/>
            <person name="Liu Y."/>
            <person name="Xu W."/>
            <person name="Pan J."/>
            <person name="Luo Z.H."/>
            <person name="Li M."/>
        </authorList>
    </citation>
    <scope>NUCLEOTIDE SEQUENCE [LARGE SCALE GENOMIC DNA]</scope>
    <source>
        <strain evidence="3">SpSt-783</strain>
    </source>
</reference>
<evidence type="ECO:0000256" key="1">
    <source>
        <dbReference type="SAM" id="SignalP"/>
    </source>
</evidence>
<accession>A0A7C6EHD9</accession>
<feature type="chain" id="PRO_5027960063" description="PKD domain-containing protein" evidence="1">
    <location>
        <begin position="22"/>
        <end position="420"/>
    </location>
</feature>